<name>A0A9D2MC72_9FIRM</name>
<evidence type="ECO:0000313" key="3">
    <source>
        <dbReference type="Proteomes" id="UP000824208"/>
    </source>
</evidence>
<dbReference type="Proteomes" id="UP000824208">
    <property type="component" value="Unassembled WGS sequence"/>
</dbReference>
<reference evidence="2" key="1">
    <citation type="journal article" date="2021" name="PeerJ">
        <title>Extensive microbial diversity within the chicken gut microbiome revealed by metagenomics and culture.</title>
        <authorList>
            <person name="Gilroy R."/>
            <person name="Ravi A."/>
            <person name="Getino M."/>
            <person name="Pursley I."/>
            <person name="Horton D.L."/>
            <person name="Alikhan N.F."/>
            <person name="Baker D."/>
            <person name="Gharbi K."/>
            <person name="Hall N."/>
            <person name="Watson M."/>
            <person name="Adriaenssens E.M."/>
            <person name="Foster-Nyarko E."/>
            <person name="Jarju S."/>
            <person name="Secka A."/>
            <person name="Antonio M."/>
            <person name="Oren A."/>
            <person name="Chaudhuri R.R."/>
            <person name="La Ragione R."/>
            <person name="Hildebrand F."/>
            <person name="Pallen M.J."/>
        </authorList>
    </citation>
    <scope>NUCLEOTIDE SEQUENCE</scope>
    <source>
        <strain evidence="2">CHK189-11263</strain>
    </source>
</reference>
<feature type="coiled-coil region" evidence="1">
    <location>
        <begin position="10"/>
        <end position="51"/>
    </location>
</feature>
<sequence>MRPERNCDKIKRLERELRTCEERRKAAGQEVRRLHRELERTRQAYAGAARETQTAADLILGAAALSRGARVGAGAWELRISAQAARGIRQGYRVLARKDGEHYIIRVEEVKP</sequence>
<comment type="caution">
    <text evidence="2">The sequence shown here is derived from an EMBL/GenBank/DDBJ whole genome shotgun (WGS) entry which is preliminary data.</text>
</comment>
<dbReference type="EMBL" id="DWYC01000088">
    <property type="protein sequence ID" value="HJB57947.1"/>
    <property type="molecule type" value="Genomic_DNA"/>
</dbReference>
<proteinExistence type="predicted"/>
<keyword evidence="1" id="KW-0175">Coiled coil</keyword>
<dbReference type="AlphaFoldDB" id="A0A9D2MC72"/>
<organism evidence="2 3">
    <name type="scientific">Candidatus Flavonifractor intestinipullorum</name>
    <dbReference type="NCBI Taxonomy" id="2838587"/>
    <lineage>
        <taxon>Bacteria</taxon>
        <taxon>Bacillati</taxon>
        <taxon>Bacillota</taxon>
        <taxon>Clostridia</taxon>
        <taxon>Eubacteriales</taxon>
        <taxon>Oscillospiraceae</taxon>
        <taxon>Flavonifractor</taxon>
    </lineage>
</organism>
<reference evidence="2" key="2">
    <citation type="submission" date="2021-04" db="EMBL/GenBank/DDBJ databases">
        <authorList>
            <person name="Gilroy R."/>
        </authorList>
    </citation>
    <scope>NUCLEOTIDE SEQUENCE</scope>
    <source>
        <strain evidence="2">CHK189-11263</strain>
    </source>
</reference>
<evidence type="ECO:0000313" key="2">
    <source>
        <dbReference type="EMBL" id="HJB57947.1"/>
    </source>
</evidence>
<evidence type="ECO:0000256" key="1">
    <source>
        <dbReference type="SAM" id="Coils"/>
    </source>
</evidence>
<gene>
    <name evidence="2" type="ORF">H9714_10390</name>
</gene>
<protein>
    <submittedName>
        <fullName evidence="2">Uncharacterized protein</fullName>
    </submittedName>
</protein>
<accession>A0A9D2MC72</accession>